<accession>A0ABU9G5I0</accession>
<sequence>MAYARSACVAKVTLRVVGMTQSTAGDFFQRWRHREGIEFLQIEWKKQRILVHYDALLISLTDIVSGLQKANMSLNRGIFYRWRLHLAKQVEQNIRDNINHIPHCCGKAPRPIQGKK</sequence>
<dbReference type="Proteomes" id="UP001379949">
    <property type="component" value="Unassembled WGS sequence"/>
</dbReference>
<protein>
    <recommendedName>
        <fullName evidence="3">Transposase</fullName>
    </recommendedName>
</protein>
<evidence type="ECO:0008006" key="3">
    <source>
        <dbReference type="Google" id="ProtNLM"/>
    </source>
</evidence>
<comment type="caution">
    <text evidence="1">The sequence shown here is derived from an EMBL/GenBank/DDBJ whole genome shotgun (WGS) entry which is preliminary data.</text>
</comment>
<reference evidence="1 2" key="1">
    <citation type="submission" date="2024-02" db="EMBL/GenBank/DDBJ databases">
        <title>Bacteria isolated from the canopy kelp, Nereocystis luetkeana.</title>
        <authorList>
            <person name="Pfister C.A."/>
            <person name="Younker I.T."/>
            <person name="Light S.H."/>
        </authorList>
    </citation>
    <scope>NUCLEOTIDE SEQUENCE [LARGE SCALE GENOMIC DNA]</scope>
    <source>
        <strain evidence="1 2">TI.4.07</strain>
    </source>
</reference>
<name>A0ABU9G5I0_9GAMM</name>
<organism evidence="1 2">
    <name type="scientific">Marinomonas arenicola</name>
    <dbReference type="NCBI Taxonomy" id="569601"/>
    <lineage>
        <taxon>Bacteria</taxon>
        <taxon>Pseudomonadati</taxon>
        <taxon>Pseudomonadota</taxon>
        <taxon>Gammaproteobacteria</taxon>
        <taxon>Oceanospirillales</taxon>
        <taxon>Oceanospirillaceae</taxon>
        <taxon>Marinomonas</taxon>
    </lineage>
</organism>
<proteinExistence type="predicted"/>
<dbReference type="EMBL" id="JBAKAR010000008">
    <property type="protein sequence ID" value="MEL0613748.1"/>
    <property type="molecule type" value="Genomic_DNA"/>
</dbReference>
<evidence type="ECO:0000313" key="1">
    <source>
        <dbReference type="EMBL" id="MEL0613748.1"/>
    </source>
</evidence>
<gene>
    <name evidence="1" type="ORF">V6242_11385</name>
</gene>
<evidence type="ECO:0000313" key="2">
    <source>
        <dbReference type="Proteomes" id="UP001379949"/>
    </source>
</evidence>
<dbReference type="RefSeq" id="WP_341567425.1">
    <property type="nucleotide sequence ID" value="NZ_JBAKAR010000008.1"/>
</dbReference>
<keyword evidence="2" id="KW-1185">Reference proteome</keyword>